<gene>
    <name evidence="1" type="ORF">DDE74_08705</name>
</gene>
<accession>A0A3Q9K851</accession>
<dbReference type="EMBL" id="CP029042">
    <property type="protein sequence ID" value="AZS71011.1"/>
    <property type="molecule type" value="Genomic_DNA"/>
</dbReference>
<protein>
    <submittedName>
        <fullName evidence="1">Uncharacterized protein</fullName>
    </submittedName>
</protein>
<evidence type="ECO:0000313" key="1">
    <source>
        <dbReference type="EMBL" id="AZS71011.1"/>
    </source>
</evidence>
<organism evidence="1 2">
    <name type="scientific">Streptomyces lydicus</name>
    <dbReference type="NCBI Taxonomy" id="47763"/>
    <lineage>
        <taxon>Bacteria</taxon>
        <taxon>Bacillati</taxon>
        <taxon>Actinomycetota</taxon>
        <taxon>Actinomycetes</taxon>
        <taxon>Kitasatosporales</taxon>
        <taxon>Streptomycetaceae</taxon>
        <taxon>Streptomyces</taxon>
    </lineage>
</organism>
<sequence>MVPEAVVPLAFVPEVPDVVEEPDASEEPDVVEPVVVPLFVIVNDPTFFCPPAGPHCTLNVRSAPFAPLPTTCRVMSPMVIRPVPGRLKRRGGAVPAALMTTAPDAGILVLAMARGTLTCLLP</sequence>
<reference evidence="1 2" key="1">
    <citation type="submission" date="2018-04" db="EMBL/GenBank/DDBJ databases">
        <title>Complete genome sequences of Streptomyces lydicus strain WYEC and characterization of antagonistic properties of biological control agents.</title>
        <authorList>
            <person name="Mariita R.M."/>
            <person name="Sello J.K."/>
        </authorList>
    </citation>
    <scope>NUCLEOTIDE SEQUENCE [LARGE SCALE GENOMIC DNA]</scope>
    <source>
        <strain evidence="1 2">WYEC 108</strain>
    </source>
</reference>
<proteinExistence type="predicted"/>
<evidence type="ECO:0000313" key="2">
    <source>
        <dbReference type="Proteomes" id="UP000275579"/>
    </source>
</evidence>
<name>A0A3Q9K851_9ACTN</name>
<dbReference type="AlphaFoldDB" id="A0A3Q9K851"/>
<dbReference type="Proteomes" id="UP000275579">
    <property type="component" value="Chromosome"/>
</dbReference>